<dbReference type="InterPro" id="IPR002018">
    <property type="entry name" value="CarbesteraseB"/>
</dbReference>
<dbReference type="EC" id="3.1.1.-" evidence="3"/>
<dbReference type="AlphaFoldDB" id="A0A6A6SEF7"/>
<dbReference type="InterPro" id="IPR029058">
    <property type="entry name" value="AB_hydrolase_fold"/>
</dbReference>
<gene>
    <name evidence="5" type="ORF">P280DRAFT_466068</name>
</gene>
<comment type="similarity">
    <text evidence="1 3">Belongs to the type-B carboxylesterase/lipase family.</text>
</comment>
<evidence type="ECO:0000256" key="3">
    <source>
        <dbReference type="RuleBase" id="RU361235"/>
    </source>
</evidence>
<dbReference type="Gene3D" id="3.40.50.1820">
    <property type="entry name" value="alpha/beta hydrolase"/>
    <property type="match status" value="1"/>
</dbReference>
<name>A0A6A6SEF7_9PLEO</name>
<dbReference type="Proteomes" id="UP000799753">
    <property type="component" value="Unassembled WGS sequence"/>
</dbReference>
<proteinExistence type="inferred from homology"/>
<evidence type="ECO:0000259" key="4">
    <source>
        <dbReference type="Pfam" id="PF00135"/>
    </source>
</evidence>
<sequence length="531" mass="58006">MSRITTVVAFATLLSNALASPSNTTGPIVNVNSAKYLGHHNTTLNINQYFSIPYAAPPVGSLRYKPPRSYILPSNLTKDIPIDATTSGPSCVQGYPYWTGASGVSVPGSEDCLTLHVFTPDTATVGAKLPVLFSIHGGGYVIGDADLVTPFALMKHTNNAFVFVSIQYRLGAYGFVGGSRYAKEGGAQNVGLLDQRLALEWAQKNIAAFGGDPERVTILGGSAGGGSVTAMLAWEGGVAKPPFRGAIADYPWWQQYLTEEQLENQYALLLEASGCEGLACLQEVPEDVLKNATQGTYVTAYTKGAYGYGNFYYGPYVDGKYLKGIPSREFKAGHFSKVPTLTSREGYEGFGFSNQSMTTVEEERIDLKTQFPYANETFIDKVYKLYPSGDFNSTFFHRQTWFGDISIDCPTRYIASSISASNTSVYKQLFNAGTQIHGSTGPFLGDLDYASEPGANVTLANLYKDYYISFAIHLDPNEQSWSNVSKPVWPDYKTGDVLSFNYTELGAVSDVYYDNTEKCQFFWDNGDVVQN</sequence>
<keyword evidence="2 3" id="KW-0378">Hydrolase</keyword>
<feature type="signal peptide" evidence="3">
    <location>
        <begin position="1"/>
        <end position="19"/>
    </location>
</feature>
<organism evidence="5 6">
    <name type="scientific">Massarina eburnea CBS 473.64</name>
    <dbReference type="NCBI Taxonomy" id="1395130"/>
    <lineage>
        <taxon>Eukaryota</taxon>
        <taxon>Fungi</taxon>
        <taxon>Dikarya</taxon>
        <taxon>Ascomycota</taxon>
        <taxon>Pezizomycotina</taxon>
        <taxon>Dothideomycetes</taxon>
        <taxon>Pleosporomycetidae</taxon>
        <taxon>Pleosporales</taxon>
        <taxon>Massarineae</taxon>
        <taxon>Massarinaceae</taxon>
        <taxon>Massarina</taxon>
    </lineage>
</organism>
<dbReference type="GO" id="GO:0016787">
    <property type="term" value="F:hydrolase activity"/>
    <property type="evidence" value="ECO:0007669"/>
    <property type="project" value="UniProtKB-KW"/>
</dbReference>
<keyword evidence="6" id="KW-1185">Reference proteome</keyword>
<dbReference type="InterPro" id="IPR019826">
    <property type="entry name" value="Carboxylesterase_B_AS"/>
</dbReference>
<dbReference type="EMBL" id="MU006778">
    <property type="protein sequence ID" value="KAF2644798.1"/>
    <property type="molecule type" value="Genomic_DNA"/>
</dbReference>
<accession>A0A6A6SEF7</accession>
<protein>
    <recommendedName>
        <fullName evidence="3">Carboxylic ester hydrolase</fullName>
        <ecNumber evidence="3">3.1.1.-</ecNumber>
    </recommendedName>
</protein>
<reference evidence="5" key="1">
    <citation type="journal article" date="2020" name="Stud. Mycol.">
        <title>101 Dothideomycetes genomes: a test case for predicting lifestyles and emergence of pathogens.</title>
        <authorList>
            <person name="Haridas S."/>
            <person name="Albert R."/>
            <person name="Binder M."/>
            <person name="Bloem J."/>
            <person name="Labutti K."/>
            <person name="Salamov A."/>
            <person name="Andreopoulos B."/>
            <person name="Baker S."/>
            <person name="Barry K."/>
            <person name="Bills G."/>
            <person name="Bluhm B."/>
            <person name="Cannon C."/>
            <person name="Castanera R."/>
            <person name="Culley D."/>
            <person name="Daum C."/>
            <person name="Ezra D."/>
            <person name="Gonzalez J."/>
            <person name="Henrissat B."/>
            <person name="Kuo A."/>
            <person name="Liang C."/>
            <person name="Lipzen A."/>
            <person name="Lutzoni F."/>
            <person name="Magnuson J."/>
            <person name="Mondo S."/>
            <person name="Nolan M."/>
            <person name="Ohm R."/>
            <person name="Pangilinan J."/>
            <person name="Park H.-J."/>
            <person name="Ramirez L."/>
            <person name="Alfaro M."/>
            <person name="Sun H."/>
            <person name="Tritt A."/>
            <person name="Yoshinaga Y."/>
            <person name="Zwiers L.-H."/>
            <person name="Turgeon B."/>
            <person name="Goodwin S."/>
            <person name="Spatafora J."/>
            <person name="Crous P."/>
            <person name="Grigoriev I."/>
        </authorList>
    </citation>
    <scope>NUCLEOTIDE SEQUENCE</scope>
    <source>
        <strain evidence="5">CBS 473.64</strain>
    </source>
</reference>
<evidence type="ECO:0000313" key="6">
    <source>
        <dbReference type="Proteomes" id="UP000799753"/>
    </source>
</evidence>
<feature type="domain" description="Carboxylesterase type B" evidence="4">
    <location>
        <begin position="28"/>
        <end position="504"/>
    </location>
</feature>
<evidence type="ECO:0000256" key="1">
    <source>
        <dbReference type="ARBA" id="ARBA00005964"/>
    </source>
</evidence>
<dbReference type="PROSITE" id="PS00122">
    <property type="entry name" value="CARBOXYLESTERASE_B_1"/>
    <property type="match status" value="1"/>
</dbReference>
<feature type="chain" id="PRO_5025704341" description="Carboxylic ester hydrolase" evidence="3">
    <location>
        <begin position="20"/>
        <end position="531"/>
    </location>
</feature>
<keyword evidence="3" id="KW-0732">Signal</keyword>
<dbReference type="PANTHER" id="PTHR11559">
    <property type="entry name" value="CARBOXYLESTERASE"/>
    <property type="match status" value="1"/>
</dbReference>
<dbReference type="InterPro" id="IPR050309">
    <property type="entry name" value="Type-B_Carboxylest/Lipase"/>
</dbReference>
<dbReference type="SUPFAM" id="SSF53474">
    <property type="entry name" value="alpha/beta-Hydrolases"/>
    <property type="match status" value="1"/>
</dbReference>
<dbReference type="Pfam" id="PF00135">
    <property type="entry name" value="COesterase"/>
    <property type="match status" value="1"/>
</dbReference>
<evidence type="ECO:0000256" key="2">
    <source>
        <dbReference type="ARBA" id="ARBA00022801"/>
    </source>
</evidence>
<dbReference type="OrthoDB" id="408631at2759"/>
<evidence type="ECO:0000313" key="5">
    <source>
        <dbReference type="EMBL" id="KAF2644798.1"/>
    </source>
</evidence>